<evidence type="ECO:0000256" key="9">
    <source>
        <dbReference type="SAM" id="SignalP"/>
    </source>
</evidence>
<feature type="chain" id="PRO_5012571175" evidence="9">
    <location>
        <begin position="25"/>
        <end position="1497"/>
    </location>
</feature>
<dbReference type="InterPro" id="IPR056001">
    <property type="entry name" value="DUF7579"/>
</dbReference>
<keyword evidence="6 8" id="KW-0472">Membrane</keyword>
<feature type="region of interest" description="Disordered" evidence="7">
    <location>
        <begin position="105"/>
        <end position="126"/>
    </location>
</feature>
<proteinExistence type="inferred from homology"/>
<dbReference type="GO" id="GO:0016020">
    <property type="term" value="C:membrane"/>
    <property type="evidence" value="ECO:0007669"/>
    <property type="project" value="UniProtKB-SubCell"/>
</dbReference>
<feature type="transmembrane region" description="Helical" evidence="8">
    <location>
        <begin position="1351"/>
        <end position="1374"/>
    </location>
</feature>
<dbReference type="Proteomes" id="UP000188268">
    <property type="component" value="Unassembled WGS sequence"/>
</dbReference>
<feature type="domain" description="TMEM131L fifth Ig-like" evidence="12">
    <location>
        <begin position="830"/>
        <end position="895"/>
    </location>
</feature>
<feature type="domain" description="Transmembrane protein 131-like N-terminal" evidence="10">
    <location>
        <begin position="212"/>
        <end position="295"/>
    </location>
</feature>
<evidence type="ECO:0000256" key="4">
    <source>
        <dbReference type="ARBA" id="ARBA00022729"/>
    </source>
</evidence>
<dbReference type="InterPro" id="IPR022113">
    <property type="entry name" value="TMEM131L_N"/>
</dbReference>
<feature type="domain" description="DUF7579" evidence="11">
    <location>
        <begin position="469"/>
        <end position="586"/>
    </location>
</feature>
<dbReference type="Pfam" id="PF12371">
    <property type="entry name" value="TMEM131_like_N"/>
    <property type="match status" value="1"/>
</dbReference>
<dbReference type="InterPro" id="IPR055437">
    <property type="entry name" value="TMEM131L_Ig_5"/>
</dbReference>
<evidence type="ECO:0000256" key="1">
    <source>
        <dbReference type="ARBA" id="ARBA00004479"/>
    </source>
</evidence>
<protein>
    <submittedName>
        <fullName evidence="13">Uncharacterized protein</fullName>
    </submittedName>
</protein>
<feature type="transmembrane region" description="Helical" evidence="8">
    <location>
        <begin position="925"/>
        <end position="945"/>
    </location>
</feature>
<feature type="compositionally biased region" description="Polar residues" evidence="7">
    <location>
        <begin position="109"/>
        <end position="120"/>
    </location>
</feature>
<feature type="compositionally biased region" description="Basic residues" evidence="7">
    <location>
        <begin position="1083"/>
        <end position="1092"/>
    </location>
</feature>
<evidence type="ECO:0000256" key="5">
    <source>
        <dbReference type="ARBA" id="ARBA00022989"/>
    </source>
</evidence>
<feature type="signal peptide" evidence="9">
    <location>
        <begin position="1"/>
        <end position="24"/>
    </location>
</feature>
<dbReference type="Gramene" id="OMO56801">
    <property type="protein sequence ID" value="OMO56801"/>
    <property type="gene ID" value="CCACVL1_26265"/>
</dbReference>
<comment type="similarity">
    <text evidence="2">Belongs to the TMEM131 family.</text>
</comment>
<dbReference type="EMBL" id="AWWV01014458">
    <property type="protein sequence ID" value="OMO56801.1"/>
    <property type="molecule type" value="Genomic_DNA"/>
</dbReference>
<dbReference type="Pfam" id="PF24501">
    <property type="entry name" value="Ig_TMEM131L_5"/>
    <property type="match status" value="1"/>
</dbReference>
<feature type="transmembrane region" description="Helical" evidence="8">
    <location>
        <begin position="890"/>
        <end position="913"/>
    </location>
</feature>
<dbReference type="Pfam" id="PF24474">
    <property type="entry name" value="DUF7579"/>
    <property type="match status" value="1"/>
</dbReference>
<keyword evidence="3 8" id="KW-0812">Transmembrane</keyword>
<keyword evidence="14" id="KW-1185">Reference proteome</keyword>
<evidence type="ECO:0000256" key="7">
    <source>
        <dbReference type="SAM" id="MobiDB-lite"/>
    </source>
</evidence>
<evidence type="ECO:0000313" key="14">
    <source>
        <dbReference type="Proteomes" id="UP000188268"/>
    </source>
</evidence>
<sequence>MYRLAKAFNFFLVLSCTIFCLTTCEPCSVNVMPTMEEHEGCEYHGDNHHVGIQENLVGDTNAGYDTRTSLTRLSVESICTNSHLFCFPSTLPGFSTEESKLEVGGLEVSRSQSHSDTSYVEPSDLRGQGNNRSWLSNHGVFRLLNGRMVSCSLYSRGGIHEFSSFLTDGATQNDIFSCRGPSQNQKSTSVRMENNIEVTKSGSLEVSSLPNVDISPAVMDWGQKYLFLPSVAYLTVANTCNDSILHVYEPFSTSIQFYPCNFSEVLLGPGEVVSICFVFLPRWVGSSSAHLVLQTSSGGFLVQARGYAVESPYEIQPLVSLDIPSSGQLSKDVSLFNPFDETLYVEEITAWISVSLGNTTHHTEAVCLKENFQGSDGHILLSAEDWLVMNSGRVGFPLMGMRLNRSWEIDPQSSETIMEIDLSFQSKGTIFGAFCMKLWRSSQDKSEIVMVPLEVDLDSTPSYEDQASSLSVSLEALVPNDSSETVFVAISVENVAPYVLSVVKISEVADRKIFNIKYMEGLLLFPGAVTRVAVITCTKLPVGIHDSFSEVSKTIRSCKLLIMTNDSISPQIEVPCEDIIHICKQHPKDLSMSYEHQPDKSANTKTGPLGRGVQLASWAKVLETAEADELVLGNWKAQGTISGMSVLDDHEVLFPMVQVGSHRSKWITVKNPSKQPVVMQLILNSGEIVDECRGQDAFLQPPSGSLTHNSSAMPMKYGFSLGESAKTEAYVHPYGRASFGPILFHPSNRCGWTSSALIRNNLSGVEWLSLRGFGGSVSLVLFEGSQPIRSVEFDLNLPTSVNISPQMFFNMEETNHACSQPFSKELYAKNTGDLPLEVKSIKVSGRRCVLDGFMVHGCKGFSLEPGESTKLLISYQPDFSAGMVHRDLELALATGILVIPMKATLPIDMINLCKKSVFWMRLKELSIAILLFASLLFLIFCFIFHQAIVLGSQDFLYKSEKNPITAIRTGGKSSCVNRNQRNSKFSMSAEMDGLLSSVRNGKSLKEVSNGRCSNGQVRAKELDLTDQDAKQITENGREIESFLVSQRESSLSSLPSKSAVAENPDIKEAPQAGNLTIRTGKEKGRRRRKRKGVFTGLIEVSSSQSGNSTPSSPLSPITSVTPNRTWLLSPDVDQSVEGRNPFTQLADQTCEKVQDPEPILRANISGPKVSVEQGSNNWHSLTRERSTVPRKVSNPVLLPSATFPCPGRASPSMLSFSTLASTSVIAPPARAPGSKLCDQKTMKAEGKGRLGDEYTYDIWGDHFSGLHLLSGSKDGVAMNSSATENDSDSFFLRGPSTLMKPRFGGDTQIVSTLCFEVMFYIGVGVFLLVTDRVQRPYLEFSANRWGLITGLKGYLTSSFLTMGFKVVAPLLAVFATWPVLGFPALIAVAPFLFGCAAQFAFETILEKRQSSCLPLVPIIFEVYRLYQLTRATHFMQSLMILMKDSPRRPEVMERASAIIGMGWFDRTQGFGSFDQKEFYRLPSLARREKAGSLPLTA</sequence>
<dbReference type="STRING" id="210143.A0A1R3GFG6"/>
<dbReference type="OMA" id="NDACEHT"/>
<evidence type="ECO:0000256" key="8">
    <source>
        <dbReference type="SAM" id="Phobius"/>
    </source>
</evidence>
<evidence type="ECO:0000256" key="6">
    <source>
        <dbReference type="ARBA" id="ARBA00023136"/>
    </source>
</evidence>
<feature type="transmembrane region" description="Helical" evidence="8">
    <location>
        <begin position="1309"/>
        <end position="1330"/>
    </location>
</feature>
<keyword evidence="5 8" id="KW-1133">Transmembrane helix</keyword>
<evidence type="ECO:0000256" key="3">
    <source>
        <dbReference type="ARBA" id="ARBA00022692"/>
    </source>
</evidence>
<evidence type="ECO:0000259" key="12">
    <source>
        <dbReference type="Pfam" id="PF24501"/>
    </source>
</evidence>
<dbReference type="PANTHER" id="PTHR22050">
    <property type="entry name" value="RW1 PROTEIN HOMOLOG"/>
    <property type="match status" value="1"/>
</dbReference>
<evidence type="ECO:0000256" key="2">
    <source>
        <dbReference type="ARBA" id="ARBA00006682"/>
    </source>
</evidence>
<dbReference type="InterPro" id="IPR039877">
    <property type="entry name" value="TMEM131-like"/>
</dbReference>
<comment type="caution">
    <text evidence="13">The sequence shown here is derived from an EMBL/GenBank/DDBJ whole genome shotgun (WGS) entry which is preliminary data.</text>
</comment>
<organism evidence="13 14">
    <name type="scientific">Corchorus capsularis</name>
    <name type="common">Jute</name>
    <dbReference type="NCBI Taxonomy" id="210143"/>
    <lineage>
        <taxon>Eukaryota</taxon>
        <taxon>Viridiplantae</taxon>
        <taxon>Streptophyta</taxon>
        <taxon>Embryophyta</taxon>
        <taxon>Tracheophyta</taxon>
        <taxon>Spermatophyta</taxon>
        <taxon>Magnoliopsida</taxon>
        <taxon>eudicotyledons</taxon>
        <taxon>Gunneridae</taxon>
        <taxon>Pentapetalae</taxon>
        <taxon>rosids</taxon>
        <taxon>malvids</taxon>
        <taxon>Malvales</taxon>
        <taxon>Malvaceae</taxon>
        <taxon>Grewioideae</taxon>
        <taxon>Apeibeae</taxon>
        <taxon>Corchorus</taxon>
    </lineage>
</organism>
<accession>A0A1R3GFG6</accession>
<evidence type="ECO:0000259" key="11">
    <source>
        <dbReference type="Pfam" id="PF24474"/>
    </source>
</evidence>
<feature type="region of interest" description="Disordered" evidence="7">
    <location>
        <begin position="1053"/>
        <end position="1119"/>
    </location>
</feature>
<dbReference type="PANTHER" id="PTHR22050:SF0">
    <property type="entry name" value="TRANSMEMBRANE PROTEIN 131 HOMOLOG"/>
    <property type="match status" value="1"/>
</dbReference>
<reference evidence="13 14" key="1">
    <citation type="submission" date="2013-09" db="EMBL/GenBank/DDBJ databases">
        <title>Corchorus capsularis genome sequencing.</title>
        <authorList>
            <person name="Alam M."/>
            <person name="Haque M.S."/>
            <person name="Islam M.S."/>
            <person name="Emdad E.M."/>
            <person name="Islam M.M."/>
            <person name="Ahmed B."/>
            <person name="Halim A."/>
            <person name="Hossen Q.M.M."/>
            <person name="Hossain M.Z."/>
            <person name="Ahmed R."/>
            <person name="Khan M.M."/>
            <person name="Islam R."/>
            <person name="Rashid M.M."/>
            <person name="Khan S.A."/>
            <person name="Rahman M.S."/>
            <person name="Alam M."/>
        </authorList>
    </citation>
    <scope>NUCLEOTIDE SEQUENCE [LARGE SCALE GENOMIC DNA]</scope>
    <source>
        <strain evidence="14">cv. CVL-1</strain>
        <tissue evidence="13">Whole seedling</tissue>
    </source>
</reference>
<comment type="subcellular location">
    <subcellularLocation>
        <location evidence="1">Membrane</location>
        <topology evidence="1">Single-pass type I membrane protein</topology>
    </subcellularLocation>
</comment>
<feature type="compositionally biased region" description="Low complexity" evidence="7">
    <location>
        <begin position="1101"/>
        <end position="1119"/>
    </location>
</feature>
<dbReference type="OrthoDB" id="168404at2759"/>
<gene>
    <name evidence="13" type="ORF">CCACVL1_26265</name>
</gene>
<keyword evidence="4 9" id="KW-0732">Signal</keyword>
<feature type="transmembrane region" description="Helical" evidence="8">
    <location>
        <begin position="1380"/>
        <end position="1401"/>
    </location>
</feature>
<name>A0A1R3GFG6_COCAP</name>
<evidence type="ECO:0000259" key="10">
    <source>
        <dbReference type="Pfam" id="PF12371"/>
    </source>
</evidence>
<evidence type="ECO:0000313" key="13">
    <source>
        <dbReference type="EMBL" id="OMO56801.1"/>
    </source>
</evidence>